<gene>
    <name evidence="2" type="ORF">SAMN05216270_1201</name>
</gene>
<organism evidence="2 3">
    <name type="scientific">Glycomyces harbinensis</name>
    <dbReference type="NCBI Taxonomy" id="58114"/>
    <lineage>
        <taxon>Bacteria</taxon>
        <taxon>Bacillati</taxon>
        <taxon>Actinomycetota</taxon>
        <taxon>Actinomycetes</taxon>
        <taxon>Glycomycetales</taxon>
        <taxon>Glycomycetaceae</taxon>
        <taxon>Glycomyces</taxon>
    </lineage>
</organism>
<evidence type="ECO:0000256" key="1">
    <source>
        <dbReference type="SAM" id="MobiDB-lite"/>
    </source>
</evidence>
<dbReference type="EMBL" id="FNAD01000020">
    <property type="protein sequence ID" value="SDE39097.1"/>
    <property type="molecule type" value="Genomic_DNA"/>
</dbReference>
<proteinExistence type="predicted"/>
<feature type="compositionally biased region" description="Basic and acidic residues" evidence="1">
    <location>
        <begin position="250"/>
        <end position="264"/>
    </location>
</feature>
<feature type="region of interest" description="Disordered" evidence="1">
    <location>
        <begin position="1"/>
        <end position="291"/>
    </location>
</feature>
<feature type="compositionally biased region" description="Basic residues" evidence="1">
    <location>
        <begin position="1"/>
        <end position="10"/>
    </location>
</feature>
<feature type="compositionally biased region" description="Basic residues" evidence="1">
    <location>
        <begin position="240"/>
        <end position="249"/>
    </location>
</feature>
<protein>
    <submittedName>
        <fullName evidence="2">Uncharacterized protein</fullName>
    </submittedName>
</protein>
<dbReference type="AlphaFoldDB" id="A0A1G7CID5"/>
<feature type="compositionally biased region" description="Basic and acidic residues" evidence="1">
    <location>
        <begin position="203"/>
        <end position="217"/>
    </location>
</feature>
<dbReference type="Proteomes" id="UP000198949">
    <property type="component" value="Unassembled WGS sequence"/>
</dbReference>
<evidence type="ECO:0000313" key="3">
    <source>
        <dbReference type="Proteomes" id="UP000198949"/>
    </source>
</evidence>
<evidence type="ECO:0000313" key="2">
    <source>
        <dbReference type="EMBL" id="SDE39097.1"/>
    </source>
</evidence>
<keyword evidence="3" id="KW-1185">Reference proteome</keyword>
<feature type="non-terminal residue" evidence="2">
    <location>
        <position position="1"/>
    </location>
</feature>
<reference evidence="3" key="1">
    <citation type="submission" date="2016-10" db="EMBL/GenBank/DDBJ databases">
        <authorList>
            <person name="Varghese N."/>
            <person name="Submissions S."/>
        </authorList>
    </citation>
    <scope>NUCLEOTIDE SEQUENCE [LARGE SCALE GENOMIC DNA]</scope>
    <source>
        <strain evidence="3">CGMCC 4.3516</strain>
    </source>
</reference>
<name>A0A1G7CID5_9ACTN</name>
<feature type="compositionally biased region" description="Low complexity" evidence="1">
    <location>
        <begin position="59"/>
        <end position="68"/>
    </location>
</feature>
<feature type="compositionally biased region" description="Polar residues" evidence="1">
    <location>
        <begin position="270"/>
        <end position="281"/>
    </location>
</feature>
<sequence length="344" mass="37906">PAHHPPHHRRPFEPQPRRLPRSATHPRPTAQRSVGAARTATRSNASGPVKYPAPPPTPEATNNAPGPAFASHRFEPRPPSNTRQHTPTHHRPLRRCPLEAPAQPRPDQRHTPGPPPTTSPLPTRTATRNDASESPKYPAPPRTPASVPLEPQLRRRLKPPPTPPLTTDTTTRLGPRHHGATARSRPHQPRPATTTTPTPAARSDARTTTDTKGHEQRAQPPHSPCTASNHDHRTTPGKHTPPHHPPPRRRPFEPQPRRRPESVMHPRPATQRSVGARSNCNPKRRFGISELPRPAAHPFVAARSKLQCSAARISDTPSPHHPPLRRCLLEPRTRCSSGPFTAPA</sequence>
<accession>A0A1G7CID5</accession>
<feature type="compositionally biased region" description="Low complexity" evidence="1">
    <location>
        <begin position="190"/>
        <end position="202"/>
    </location>
</feature>
<feature type="compositionally biased region" description="Basic residues" evidence="1">
    <location>
        <begin position="174"/>
        <end position="188"/>
    </location>
</feature>